<accession>A0AAE0D9C8</accession>
<dbReference type="EMBL" id="VYYT01000067">
    <property type="protein sequence ID" value="KAK2772568.1"/>
    <property type="molecule type" value="Genomic_DNA"/>
</dbReference>
<reference evidence="1" key="1">
    <citation type="submission" date="2023-02" db="EMBL/GenBank/DDBJ databases">
        <title>Colletotrichum kahawae CIFC_Que2 genome sequencing and assembly.</title>
        <authorList>
            <person name="Baroncelli R."/>
        </authorList>
    </citation>
    <scope>NUCLEOTIDE SEQUENCE</scope>
    <source>
        <strain evidence="1">CIFC_Que2</strain>
    </source>
</reference>
<keyword evidence="2" id="KW-1185">Reference proteome</keyword>
<proteinExistence type="predicted"/>
<sequence>MSSTYKVNISPLKMIKHKGLWPFTKQLASNPLGQIAKVPSLSRMPCFARPSAIGHVGFAKPFVDNQAAKSLKLQLTKWIATASTHFHRMNTSEDAPDEFFRMTAITVLEKSTTTFDASLKVLERFREDDDQSSGIDCARLDNEKIMRHQGIHESVMTYDDYACQPLIQRFYADMEDNEVDEVSRDGQDSKESTEPFQLFGDSSACKRLHTTTWLDFPEWIRTSESRDMVNMKSENLPSLRPSLSSSKRSQKACLRRKDILIHSRFLRCSHGSDCSVTYDDAMAEDTD</sequence>
<evidence type="ECO:0000313" key="1">
    <source>
        <dbReference type="EMBL" id="KAK2772568.1"/>
    </source>
</evidence>
<name>A0AAE0D9C8_COLKA</name>
<dbReference type="AlphaFoldDB" id="A0AAE0D9C8"/>
<protein>
    <submittedName>
        <fullName evidence="1">Uncharacterized protein</fullName>
    </submittedName>
</protein>
<comment type="caution">
    <text evidence="1">The sequence shown here is derived from an EMBL/GenBank/DDBJ whole genome shotgun (WGS) entry which is preliminary data.</text>
</comment>
<dbReference type="Proteomes" id="UP001281614">
    <property type="component" value="Unassembled WGS sequence"/>
</dbReference>
<gene>
    <name evidence="1" type="ORF">CKAH01_13948</name>
</gene>
<evidence type="ECO:0000313" key="2">
    <source>
        <dbReference type="Proteomes" id="UP001281614"/>
    </source>
</evidence>
<organism evidence="1 2">
    <name type="scientific">Colletotrichum kahawae</name>
    <name type="common">Coffee berry disease fungus</name>
    <dbReference type="NCBI Taxonomy" id="34407"/>
    <lineage>
        <taxon>Eukaryota</taxon>
        <taxon>Fungi</taxon>
        <taxon>Dikarya</taxon>
        <taxon>Ascomycota</taxon>
        <taxon>Pezizomycotina</taxon>
        <taxon>Sordariomycetes</taxon>
        <taxon>Hypocreomycetidae</taxon>
        <taxon>Glomerellales</taxon>
        <taxon>Glomerellaceae</taxon>
        <taxon>Colletotrichum</taxon>
        <taxon>Colletotrichum gloeosporioides species complex</taxon>
    </lineage>
</organism>